<dbReference type="Proteomes" id="UP001231924">
    <property type="component" value="Unassembled WGS sequence"/>
</dbReference>
<evidence type="ECO:0000256" key="2">
    <source>
        <dbReference type="ARBA" id="ARBA00049106"/>
    </source>
</evidence>
<dbReference type="PANTHER" id="PTHR39428:SF1">
    <property type="entry name" value="F420H(2)-DEPENDENT QUINONE REDUCTASE RV1261C"/>
    <property type="match status" value="1"/>
</dbReference>
<dbReference type="RefSeq" id="WP_286051061.1">
    <property type="nucleotide sequence ID" value="NZ_JASVWF010000001.1"/>
</dbReference>
<name>A0ABT7M2T6_9PSEU</name>
<dbReference type="Pfam" id="PF04075">
    <property type="entry name" value="F420H2_quin_red"/>
    <property type="match status" value="1"/>
</dbReference>
<dbReference type="EMBL" id="JASVWF010000001">
    <property type="protein sequence ID" value="MDL5154975.1"/>
    <property type="molecule type" value="Genomic_DNA"/>
</dbReference>
<comment type="similarity">
    <text evidence="1">Belongs to the F420H(2)-dependent quinone reductase family.</text>
</comment>
<comment type="caution">
    <text evidence="3">The sequence shown here is derived from an EMBL/GenBank/DDBJ whole genome shotgun (WGS) entry which is preliminary data.</text>
</comment>
<keyword evidence="4" id="KW-1185">Reference proteome</keyword>
<organism evidence="3 4">
    <name type="scientific">Actinomycetospora termitidis</name>
    <dbReference type="NCBI Taxonomy" id="3053470"/>
    <lineage>
        <taxon>Bacteria</taxon>
        <taxon>Bacillati</taxon>
        <taxon>Actinomycetota</taxon>
        <taxon>Actinomycetes</taxon>
        <taxon>Pseudonocardiales</taxon>
        <taxon>Pseudonocardiaceae</taxon>
        <taxon>Actinomycetospora</taxon>
    </lineage>
</organism>
<gene>
    <name evidence="3" type="ORF">QRT03_03325</name>
</gene>
<accession>A0ABT7M2T6</accession>
<protein>
    <submittedName>
        <fullName evidence="3">Nitroreductase family deazaflavin-dependent oxidoreductase</fullName>
    </submittedName>
</protein>
<proteinExistence type="inferred from homology"/>
<evidence type="ECO:0000313" key="4">
    <source>
        <dbReference type="Proteomes" id="UP001231924"/>
    </source>
</evidence>
<comment type="catalytic activity">
    <reaction evidence="2">
        <text>oxidized coenzyme F420-(gamma-L-Glu)(n) + a quinol + H(+) = reduced coenzyme F420-(gamma-L-Glu)(n) + a quinone</text>
        <dbReference type="Rhea" id="RHEA:39663"/>
        <dbReference type="Rhea" id="RHEA-COMP:12939"/>
        <dbReference type="Rhea" id="RHEA-COMP:14378"/>
        <dbReference type="ChEBI" id="CHEBI:15378"/>
        <dbReference type="ChEBI" id="CHEBI:24646"/>
        <dbReference type="ChEBI" id="CHEBI:132124"/>
        <dbReference type="ChEBI" id="CHEBI:133980"/>
        <dbReference type="ChEBI" id="CHEBI:139511"/>
    </reaction>
</comment>
<dbReference type="InterPro" id="IPR004378">
    <property type="entry name" value="F420H2_quin_Rdtase"/>
</dbReference>
<dbReference type="NCBIfam" id="TIGR00026">
    <property type="entry name" value="hi_GC_TIGR00026"/>
    <property type="match status" value="1"/>
</dbReference>
<dbReference type="Gene3D" id="2.30.110.10">
    <property type="entry name" value="Electron Transport, Fmn-binding Protein, Chain A"/>
    <property type="match status" value="1"/>
</dbReference>
<dbReference type="PANTHER" id="PTHR39428">
    <property type="entry name" value="F420H(2)-DEPENDENT QUINONE REDUCTASE RV1261C"/>
    <property type="match status" value="1"/>
</dbReference>
<reference evidence="3 4" key="1">
    <citation type="submission" date="2023-06" db="EMBL/GenBank/DDBJ databases">
        <title>Actinomycetospora Odt1-22.</title>
        <authorList>
            <person name="Supong K."/>
        </authorList>
    </citation>
    <scope>NUCLEOTIDE SEQUENCE [LARGE SCALE GENOMIC DNA]</scope>
    <source>
        <strain evidence="3 4">Odt1-22</strain>
    </source>
</reference>
<evidence type="ECO:0000256" key="1">
    <source>
        <dbReference type="ARBA" id="ARBA00008710"/>
    </source>
</evidence>
<dbReference type="InterPro" id="IPR012349">
    <property type="entry name" value="Split_barrel_FMN-bd"/>
</dbReference>
<sequence>MSDWNQQIIEEFRSNGGHVGGQFEGAPLLLLHHVGRRTGADRLTPMMYQQVGDAWAVFASKAGAPDNPDWYHNLLAQPDVAVELGDGTRIDTVDVHARDLPADERDPVWETQKQRYPGFADYESKTTRTIPVVLLERR</sequence>
<evidence type="ECO:0000313" key="3">
    <source>
        <dbReference type="EMBL" id="MDL5154975.1"/>
    </source>
</evidence>